<dbReference type="Pfam" id="PF07690">
    <property type="entry name" value="MFS_1"/>
    <property type="match status" value="2"/>
</dbReference>
<dbReference type="InterPro" id="IPR020846">
    <property type="entry name" value="MFS_dom"/>
</dbReference>
<proteinExistence type="inferred from homology"/>
<feature type="transmembrane region" description="Helical" evidence="10">
    <location>
        <begin position="490"/>
        <end position="514"/>
    </location>
</feature>
<evidence type="ECO:0000256" key="1">
    <source>
        <dbReference type="ARBA" id="ARBA00004651"/>
    </source>
</evidence>
<feature type="transmembrane region" description="Helical" evidence="10">
    <location>
        <begin position="436"/>
        <end position="460"/>
    </location>
</feature>
<dbReference type="Gene3D" id="1.20.1250.20">
    <property type="entry name" value="MFS general substrate transporter like domains"/>
    <property type="match status" value="1"/>
</dbReference>
<evidence type="ECO:0000256" key="7">
    <source>
        <dbReference type="ARBA" id="ARBA00023180"/>
    </source>
</evidence>
<feature type="region of interest" description="Disordered" evidence="9">
    <location>
        <begin position="1"/>
        <end position="20"/>
    </location>
</feature>
<keyword evidence="5 10" id="KW-1133">Transmembrane helix</keyword>
<evidence type="ECO:0000256" key="9">
    <source>
        <dbReference type="SAM" id="MobiDB-lite"/>
    </source>
</evidence>
<feature type="transmembrane region" description="Helical" evidence="10">
    <location>
        <begin position="368"/>
        <end position="389"/>
    </location>
</feature>
<feature type="domain" description="Major facilitator superfamily (MFS) profile" evidence="11">
    <location>
        <begin position="87"/>
        <end position="552"/>
    </location>
</feature>
<evidence type="ECO:0000313" key="12">
    <source>
        <dbReference type="EMBL" id="KAF5614080.1"/>
    </source>
</evidence>
<evidence type="ECO:0000256" key="8">
    <source>
        <dbReference type="ARBA" id="ARBA00038459"/>
    </source>
</evidence>
<feature type="transmembrane region" description="Helical" evidence="10">
    <location>
        <begin position="332"/>
        <end position="356"/>
    </location>
</feature>
<evidence type="ECO:0000256" key="5">
    <source>
        <dbReference type="ARBA" id="ARBA00022989"/>
    </source>
</evidence>
<name>A0A8H5QCU2_9HYPO</name>
<evidence type="ECO:0000256" key="6">
    <source>
        <dbReference type="ARBA" id="ARBA00023136"/>
    </source>
</evidence>
<dbReference type="GO" id="GO:0005886">
    <property type="term" value="C:plasma membrane"/>
    <property type="evidence" value="ECO:0007669"/>
    <property type="project" value="UniProtKB-SubCell"/>
</dbReference>
<comment type="subcellular location">
    <subcellularLocation>
        <location evidence="1">Cell membrane</location>
        <topology evidence="1">Multi-pass membrane protein</topology>
    </subcellularLocation>
</comment>
<dbReference type="OrthoDB" id="446368at2759"/>
<keyword evidence="6 10" id="KW-0472">Membrane</keyword>
<dbReference type="InterPro" id="IPR036259">
    <property type="entry name" value="MFS_trans_sf"/>
</dbReference>
<gene>
    <name evidence="12" type="ORF">FTJAE_13783</name>
</gene>
<comment type="similarity">
    <text evidence="8">Belongs to the major facilitator superfamily. DHA1 family. Polyamines/proton antiporter (TC 2.A.1.2.16) subfamily.</text>
</comment>
<reference evidence="12 13" key="1">
    <citation type="submission" date="2020-05" db="EMBL/GenBank/DDBJ databases">
        <title>Identification and distribution of gene clusters putatively required for synthesis of sphingolipid metabolism inhibitors in phylogenetically diverse species of the filamentous fungus Fusarium.</title>
        <authorList>
            <person name="Kim H.-S."/>
            <person name="Busman M."/>
            <person name="Brown D.W."/>
            <person name="Divon H."/>
            <person name="Uhlig S."/>
            <person name="Proctor R.H."/>
        </authorList>
    </citation>
    <scope>NUCLEOTIDE SEQUENCE [LARGE SCALE GENOMIC DNA]</scope>
    <source>
        <strain evidence="12 13">NRRL 66243</strain>
    </source>
</reference>
<dbReference type="CDD" id="cd17323">
    <property type="entry name" value="MFS_Tpo1_MDR_like"/>
    <property type="match status" value="1"/>
</dbReference>
<accession>A0A8H5QCU2</accession>
<keyword evidence="7" id="KW-0325">Glycoprotein</keyword>
<feature type="transmembrane region" description="Helical" evidence="10">
    <location>
        <begin position="154"/>
        <end position="184"/>
    </location>
</feature>
<keyword evidence="4 10" id="KW-0812">Transmembrane</keyword>
<dbReference type="RefSeq" id="XP_037199194.1">
    <property type="nucleotide sequence ID" value="XM_037346960.1"/>
</dbReference>
<keyword evidence="13" id="KW-1185">Reference proteome</keyword>
<dbReference type="InterPro" id="IPR011701">
    <property type="entry name" value="MFS"/>
</dbReference>
<feature type="transmembrane region" description="Helical" evidence="10">
    <location>
        <begin position="85"/>
        <end position="102"/>
    </location>
</feature>
<dbReference type="PANTHER" id="PTHR23502:SF186">
    <property type="entry name" value="MAJOR FACILITATOR SUPERFAMILY (MFS) PROFILE DOMAIN-CONTAINING PROTEIN"/>
    <property type="match status" value="1"/>
</dbReference>
<dbReference type="FunFam" id="1.20.1250.20:FF:000266">
    <property type="entry name" value="MFS multidrug transporter, putative"/>
    <property type="match status" value="1"/>
</dbReference>
<keyword evidence="2" id="KW-0813">Transport</keyword>
<dbReference type="EMBL" id="JAAQRI010000472">
    <property type="protein sequence ID" value="KAF5614080.1"/>
    <property type="molecule type" value="Genomic_DNA"/>
</dbReference>
<feature type="transmembrane region" description="Helical" evidence="10">
    <location>
        <begin position="526"/>
        <end position="546"/>
    </location>
</feature>
<keyword evidence="3" id="KW-1003">Cell membrane</keyword>
<dbReference type="AlphaFoldDB" id="A0A8H5QCU2"/>
<comment type="caution">
    <text evidence="12">The sequence shown here is derived from an EMBL/GenBank/DDBJ whole genome shotgun (WGS) entry which is preliminary data.</text>
</comment>
<dbReference type="GeneID" id="59299230"/>
<dbReference type="PROSITE" id="PS50850">
    <property type="entry name" value="MFS"/>
    <property type="match status" value="1"/>
</dbReference>
<organism evidence="12 13">
    <name type="scientific">Fusarium tjaetaba</name>
    <dbReference type="NCBI Taxonomy" id="1567544"/>
    <lineage>
        <taxon>Eukaryota</taxon>
        <taxon>Fungi</taxon>
        <taxon>Dikarya</taxon>
        <taxon>Ascomycota</taxon>
        <taxon>Pezizomycotina</taxon>
        <taxon>Sordariomycetes</taxon>
        <taxon>Hypocreomycetidae</taxon>
        <taxon>Hypocreales</taxon>
        <taxon>Nectriaceae</taxon>
        <taxon>Fusarium</taxon>
        <taxon>Fusarium fujikuroi species complex</taxon>
    </lineage>
</organism>
<evidence type="ECO:0000256" key="2">
    <source>
        <dbReference type="ARBA" id="ARBA00022448"/>
    </source>
</evidence>
<dbReference type="PANTHER" id="PTHR23502">
    <property type="entry name" value="MAJOR FACILITATOR SUPERFAMILY"/>
    <property type="match status" value="1"/>
</dbReference>
<evidence type="ECO:0000256" key="3">
    <source>
        <dbReference type="ARBA" id="ARBA00022475"/>
    </source>
</evidence>
<feature type="transmembrane region" description="Helical" evidence="10">
    <location>
        <begin position="255"/>
        <end position="276"/>
    </location>
</feature>
<evidence type="ECO:0000313" key="13">
    <source>
        <dbReference type="Proteomes" id="UP000530670"/>
    </source>
</evidence>
<evidence type="ECO:0000256" key="4">
    <source>
        <dbReference type="ARBA" id="ARBA00022692"/>
    </source>
</evidence>
<feature type="transmembrane region" description="Helical" evidence="10">
    <location>
        <begin position="410"/>
        <end position="430"/>
    </location>
</feature>
<dbReference type="SUPFAM" id="SSF103473">
    <property type="entry name" value="MFS general substrate transporter"/>
    <property type="match status" value="1"/>
</dbReference>
<evidence type="ECO:0000259" key="11">
    <source>
        <dbReference type="PROSITE" id="PS50850"/>
    </source>
</evidence>
<dbReference type="Proteomes" id="UP000530670">
    <property type="component" value="Unassembled WGS sequence"/>
</dbReference>
<dbReference type="GO" id="GO:0022857">
    <property type="term" value="F:transmembrane transporter activity"/>
    <property type="evidence" value="ECO:0007669"/>
    <property type="project" value="InterPro"/>
</dbReference>
<evidence type="ECO:0000256" key="10">
    <source>
        <dbReference type="SAM" id="Phobius"/>
    </source>
</evidence>
<feature type="transmembrane region" description="Helical" evidence="10">
    <location>
        <begin position="122"/>
        <end position="142"/>
    </location>
</feature>
<sequence>MTVATQLQPPTSSSSSTIANATDVESQQINAETSHFNLILDQAGLTDAVLNHNYPGHGTEDSPYLVEFLPNDNRNALNFSPSKKWLITILQAIATLAVTFASTAYSGGLSSILMHFHVSTEVAILGVSMFVLGFAVGPLMWAPLSELYGRQIPFFVSFMALTAFNAGAAGAPTIAALIVLRFFAGSFGSSPLSNAGGVIADMFEARDRGLATALFAVAPFLGPTIGSRYREEDADYSKTGPIAGGFLGESEGWRWVMGMTSIFTGVVWIVNSLVIPETYAPYLLRRRAAVLSKRTGKIYISKLDVGRPHTTITTQFKTAILRPWVLLIKEPIVLLTSLYMAIIYGTLYLCFAAFPIVFQQGRGWSPGIGGLAFSGIAVGMLFAVTGTILDNKRYARAAEAAGGHALPEARLPPSLIGSILIPVGLFWFAWTNGKDVHWIVSIIGSAFFACGLVSVFLSLLNYLVDSCESSCSNASRVFQPIRGFLTKSDVIFAASVLAANSILRSLFGAAFPLFTTYMYKNLGTHWASSIPAFLAVACVPFPFLFYKYGETIRMKCEYATEAANVLQKMRTKHEVITEDQAAQEVHQAELERRASNALRRSLTKTHTSKSIQ</sequence>
<protein>
    <submittedName>
        <fullName evidence="12">Multidrug resistance</fullName>
    </submittedName>
</protein>